<accession>A0A6N2T8L9</accession>
<dbReference type="RefSeq" id="WP_171032081.1">
    <property type="nucleotide sequence ID" value="NZ_BAABZC010000001.1"/>
</dbReference>
<name>A0A6N2T8L9_9BACE</name>
<organism evidence="1">
    <name type="scientific">Bacteroides intestinalis</name>
    <dbReference type="NCBI Taxonomy" id="329854"/>
    <lineage>
        <taxon>Bacteria</taxon>
        <taxon>Pseudomonadati</taxon>
        <taxon>Bacteroidota</taxon>
        <taxon>Bacteroidia</taxon>
        <taxon>Bacteroidales</taxon>
        <taxon>Bacteroidaceae</taxon>
        <taxon>Bacteroides</taxon>
    </lineage>
</organism>
<protein>
    <recommendedName>
        <fullName evidence="2">Helix-turn-helix domain-containing protein</fullName>
    </recommendedName>
</protein>
<dbReference type="EMBL" id="CACRSU010000014">
    <property type="protein sequence ID" value="VYT01975.1"/>
    <property type="molecule type" value="Genomic_DNA"/>
</dbReference>
<dbReference type="AlphaFoldDB" id="A0A6N2T8L9"/>
<sequence length="50" mass="5682">MKKVVYTYKTLGNSIALLCYVSDITIQELCTNCEISKRTYYQVIAGETLV</sequence>
<evidence type="ECO:0008006" key="2">
    <source>
        <dbReference type="Google" id="ProtNLM"/>
    </source>
</evidence>
<proteinExistence type="predicted"/>
<gene>
    <name evidence="1" type="ORF">BILFYP9_01468</name>
</gene>
<evidence type="ECO:0000313" key="1">
    <source>
        <dbReference type="EMBL" id="VYT01975.1"/>
    </source>
</evidence>
<reference evidence="1" key="1">
    <citation type="submission" date="2019-11" db="EMBL/GenBank/DDBJ databases">
        <authorList>
            <person name="Feng L."/>
        </authorList>
    </citation>
    <scope>NUCLEOTIDE SEQUENCE</scope>
    <source>
        <strain evidence="1">BintestinalisLFYP9</strain>
    </source>
</reference>